<feature type="domain" description="FAD-dependent oxidoreductase 2 FAD-binding" evidence="3">
    <location>
        <begin position="11"/>
        <end position="43"/>
    </location>
</feature>
<evidence type="ECO:0000259" key="3">
    <source>
        <dbReference type="Pfam" id="PF00890"/>
    </source>
</evidence>
<accession>M6RFJ9</accession>
<evidence type="ECO:0000256" key="2">
    <source>
        <dbReference type="ARBA" id="ARBA00023002"/>
    </source>
</evidence>
<organism evidence="4 5">
    <name type="scientific">Leptospira interrogans serovar Icterohaemorrhagiae str. Verdun HP</name>
    <dbReference type="NCBI Taxonomy" id="1049910"/>
    <lineage>
        <taxon>Bacteria</taxon>
        <taxon>Pseudomonadati</taxon>
        <taxon>Spirochaetota</taxon>
        <taxon>Spirochaetia</taxon>
        <taxon>Leptospirales</taxon>
        <taxon>Leptospiraceae</taxon>
        <taxon>Leptospira</taxon>
    </lineage>
</organism>
<keyword evidence="1" id="KW-0285">Flavoprotein</keyword>
<evidence type="ECO:0000313" key="5">
    <source>
        <dbReference type="Proteomes" id="UP000012092"/>
    </source>
</evidence>
<dbReference type="Pfam" id="PF00890">
    <property type="entry name" value="FAD_binding_2"/>
    <property type="match status" value="1"/>
</dbReference>
<sequence>MNSRSEERPKIAVIGGGAAGFFGAIQIASEGTCEVILLEKGNNFFPR</sequence>
<proteinExistence type="predicted"/>
<name>M6RFJ9_LEPIR</name>
<dbReference type="AlphaFoldDB" id="M6RFJ9"/>
<dbReference type="SUPFAM" id="SSF51971">
    <property type="entry name" value="Nucleotide-binding domain"/>
    <property type="match status" value="1"/>
</dbReference>
<dbReference type="EMBL" id="AHNZ02000872">
    <property type="protein sequence ID" value="EMO03379.1"/>
    <property type="molecule type" value="Genomic_DNA"/>
</dbReference>
<evidence type="ECO:0000256" key="1">
    <source>
        <dbReference type="ARBA" id="ARBA00022630"/>
    </source>
</evidence>
<evidence type="ECO:0000313" key="4">
    <source>
        <dbReference type="EMBL" id="EMO03379.1"/>
    </source>
</evidence>
<dbReference type="Proteomes" id="UP000012092">
    <property type="component" value="Unassembled WGS sequence"/>
</dbReference>
<comment type="caution">
    <text evidence="4">The sequence shown here is derived from an EMBL/GenBank/DDBJ whole genome shotgun (WGS) entry which is preliminary data.</text>
</comment>
<reference evidence="4 5" key="1">
    <citation type="submission" date="2013-01" db="EMBL/GenBank/DDBJ databases">
        <authorList>
            <person name="Harkins D.M."/>
            <person name="Durkin A.S."/>
            <person name="Brinkac L.M."/>
            <person name="Haft D.H."/>
            <person name="Selengut J.D."/>
            <person name="Sanka R."/>
            <person name="DePew J."/>
            <person name="Purushe J."/>
            <person name="Picardeau M."/>
            <person name="Werts C."/>
            <person name="Goarant C."/>
            <person name="Vinetz J.M."/>
            <person name="Sutton G.G."/>
            <person name="Nierman W.C."/>
            <person name="Fouts D.E."/>
        </authorList>
    </citation>
    <scope>NUCLEOTIDE SEQUENCE [LARGE SCALE GENOMIC DNA]</scope>
    <source>
        <strain evidence="4 5">Verdun HP</strain>
    </source>
</reference>
<gene>
    <name evidence="4" type="ORF">LEP1GSC116_0362</name>
</gene>
<dbReference type="InterPro" id="IPR003953">
    <property type="entry name" value="FAD-dep_OxRdtase_2_FAD-bd"/>
</dbReference>
<dbReference type="GO" id="GO:0016491">
    <property type="term" value="F:oxidoreductase activity"/>
    <property type="evidence" value="ECO:0007669"/>
    <property type="project" value="UniProtKB-KW"/>
</dbReference>
<dbReference type="InterPro" id="IPR036188">
    <property type="entry name" value="FAD/NAD-bd_sf"/>
</dbReference>
<protein>
    <recommendedName>
        <fullName evidence="3">FAD-dependent oxidoreductase 2 FAD-binding domain-containing protein</fullName>
    </recommendedName>
</protein>
<keyword evidence="2" id="KW-0560">Oxidoreductase</keyword>
<dbReference type="Gene3D" id="3.50.50.60">
    <property type="entry name" value="FAD/NAD(P)-binding domain"/>
    <property type="match status" value="1"/>
</dbReference>